<gene>
    <name evidence="2" type="ORF">PV04_07369</name>
</gene>
<accession>A0A0D2FE32</accession>
<organism evidence="2 3">
    <name type="scientific">Phialophora macrospora</name>
    <dbReference type="NCBI Taxonomy" id="1851006"/>
    <lineage>
        <taxon>Eukaryota</taxon>
        <taxon>Fungi</taxon>
        <taxon>Dikarya</taxon>
        <taxon>Ascomycota</taxon>
        <taxon>Pezizomycotina</taxon>
        <taxon>Eurotiomycetes</taxon>
        <taxon>Chaetothyriomycetidae</taxon>
        <taxon>Chaetothyriales</taxon>
        <taxon>Herpotrichiellaceae</taxon>
        <taxon>Phialophora</taxon>
    </lineage>
</organism>
<evidence type="ECO:0000313" key="2">
    <source>
        <dbReference type="EMBL" id="KIW65085.1"/>
    </source>
</evidence>
<evidence type="ECO:0000313" key="3">
    <source>
        <dbReference type="Proteomes" id="UP000054266"/>
    </source>
</evidence>
<protein>
    <recommendedName>
        <fullName evidence="1">SnoaL-like domain-containing protein</fullName>
    </recommendedName>
</protein>
<feature type="domain" description="SnoaL-like" evidence="1">
    <location>
        <begin position="35"/>
        <end position="165"/>
    </location>
</feature>
<sequence>MPTDTKSILAEVASLRDAVTALQSSLASTQASLSEARDIQAVQRLLNHYTALHDDACFDLAKRAEWESLFCTDGVAVYPYGQHVGRAGKGAWAFGGVAYFERCQLLSSNFDIEFSPGRRRAYVRTNCIAQWMRRKEVFDDHFDEGGFYHWILRKEADGQWGIERVELTITWTTGEDPTGVGPKTKVLEKL</sequence>
<dbReference type="Proteomes" id="UP000054266">
    <property type="component" value="Unassembled WGS sequence"/>
</dbReference>
<dbReference type="EMBL" id="KN846960">
    <property type="protein sequence ID" value="KIW65085.1"/>
    <property type="molecule type" value="Genomic_DNA"/>
</dbReference>
<reference evidence="2 3" key="1">
    <citation type="submission" date="2015-01" db="EMBL/GenBank/DDBJ databases">
        <title>The Genome Sequence of Capronia semiimmersa CBS27337.</title>
        <authorList>
            <consortium name="The Broad Institute Genomics Platform"/>
            <person name="Cuomo C."/>
            <person name="de Hoog S."/>
            <person name="Gorbushina A."/>
            <person name="Stielow B."/>
            <person name="Teixiera M."/>
            <person name="Abouelleil A."/>
            <person name="Chapman S.B."/>
            <person name="Priest M."/>
            <person name="Young S.K."/>
            <person name="Wortman J."/>
            <person name="Nusbaum C."/>
            <person name="Birren B."/>
        </authorList>
    </citation>
    <scope>NUCLEOTIDE SEQUENCE [LARGE SCALE GENOMIC DNA]</scope>
    <source>
        <strain evidence="2 3">CBS 27337</strain>
    </source>
</reference>
<dbReference type="Pfam" id="PF13577">
    <property type="entry name" value="SnoaL_4"/>
    <property type="match status" value="1"/>
</dbReference>
<name>A0A0D2FE32_9EURO</name>
<proteinExistence type="predicted"/>
<evidence type="ECO:0000259" key="1">
    <source>
        <dbReference type="Pfam" id="PF13577"/>
    </source>
</evidence>
<keyword evidence="3" id="KW-1185">Reference proteome</keyword>
<dbReference type="InterPro" id="IPR037401">
    <property type="entry name" value="SnoaL-like"/>
</dbReference>
<dbReference type="HOGENOM" id="CLU_1482012_0_0_1"/>
<dbReference type="SUPFAM" id="SSF54427">
    <property type="entry name" value="NTF2-like"/>
    <property type="match status" value="1"/>
</dbReference>
<dbReference type="InterPro" id="IPR032710">
    <property type="entry name" value="NTF2-like_dom_sf"/>
</dbReference>
<dbReference type="Gene3D" id="3.10.450.50">
    <property type="match status" value="1"/>
</dbReference>
<dbReference type="AlphaFoldDB" id="A0A0D2FE32"/>